<evidence type="ECO:0000313" key="1">
    <source>
        <dbReference type="EMBL" id="KAG7378592.1"/>
    </source>
</evidence>
<dbReference type="EMBL" id="JAGDFM010000411">
    <property type="protein sequence ID" value="KAG7378592.1"/>
    <property type="molecule type" value="Genomic_DNA"/>
</dbReference>
<sequence>MDLKNISRHTAATRHGKGEKVTIWDSDVSVPSCRALLTSCFFGFLPHQLAYSCPPKLAAALFPRVLGCLVDSDAASAVSKYLHCVFNGRGGLE</sequence>
<accession>A0A8T1VBE4</accession>
<reference evidence="1" key="1">
    <citation type="submission" date="2021-02" db="EMBL/GenBank/DDBJ databases">
        <authorList>
            <person name="Palmer J.M."/>
        </authorList>
    </citation>
    <scope>NUCLEOTIDE SEQUENCE</scope>
    <source>
        <strain evidence="1">SCRP734</strain>
    </source>
</reference>
<gene>
    <name evidence="1" type="ORF">PHYPSEUDO_009900</name>
</gene>
<evidence type="ECO:0000313" key="2">
    <source>
        <dbReference type="Proteomes" id="UP000694044"/>
    </source>
</evidence>
<protein>
    <submittedName>
        <fullName evidence="1">Uncharacterized protein</fullName>
    </submittedName>
</protein>
<dbReference type="AlphaFoldDB" id="A0A8T1VBE4"/>
<comment type="caution">
    <text evidence="1">The sequence shown here is derived from an EMBL/GenBank/DDBJ whole genome shotgun (WGS) entry which is preliminary data.</text>
</comment>
<name>A0A8T1VBE4_9STRA</name>
<keyword evidence="2" id="KW-1185">Reference proteome</keyword>
<organism evidence="1 2">
    <name type="scientific">Phytophthora pseudosyringae</name>
    <dbReference type="NCBI Taxonomy" id="221518"/>
    <lineage>
        <taxon>Eukaryota</taxon>
        <taxon>Sar</taxon>
        <taxon>Stramenopiles</taxon>
        <taxon>Oomycota</taxon>
        <taxon>Peronosporomycetes</taxon>
        <taxon>Peronosporales</taxon>
        <taxon>Peronosporaceae</taxon>
        <taxon>Phytophthora</taxon>
    </lineage>
</organism>
<dbReference type="Proteomes" id="UP000694044">
    <property type="component" value="Unassembled WGS sequence"/>
</dbReference>
<proteinExistence type="predicted"/>